<evidence type="ECO:0000256" key="7">
    <source>
        <dbReference type="SAM" id="MobiDB-lite"/>
    </source>
</evidence>
<dbReference type="PANTHER" id="PTHR37937">
    <property type="entry name" value="CONJUGATIVE TRANSFER: DNA TRANSPORT"/>
    <property type="match status" value="1"/>
</dbReference>
<feature type="transmembrane region" description="Helical" evidence="8">
    <location>
        <begin position="83"/>
        <end position="99"/>
    </location>
</feature>
<evidence type="ECO:0000256" key="8">
    <source>
        <dbReference type="SAM" id="Phobius"/>
    </source>
</evidence>
<dbReference type="CDD" id="cd01127">
    <property type="entry name" value="TrwB_TraG_TraD_VirD4"/>
    <property type="match status" value="1"/>
</dbReference>
<evidence type="ECO:0000256" key="6">
    <source>
        <dbReference type="ARBA" id="ARBA00023136"/>
    </source>
</evidence>
<keyword evidence="6 8" id="KW-0472">Membrane</keyword>
<evidence type="ECO:0000256" key="1">
    <source>
        <dbReference type="ARBA" id="ARBA00004651"/>
    </source>
</evidence>
<protein>
    <submittedName>
        <fullName evidence="9">Type IV secretion system protein VirD4</fullName>
    </submittedName>
</protein>
<dbReference type="Gene3D" id="3.40.50.300">
    <property type="entry name" value="P-loop containing nucleotide triphosphate hydrolases"/>
    <property type="match status" value="1"/>
</dbReference>
<gene>
    <name evidence="9" type="ORF">J2Y00_002082</name>
</gene>
<dbReference type="AlphaFoldDB" id="A0AAE3XCP9"/>
<proteinExistence type="inferred from homology"/>
<name>A0AAE3XCP9_9DEIO</name>
<feature type="compositionally biased region" description="Acidic residues" evidence="7">
    <location>
        <begin position="859"/>
        <end position="871"/>
    </location>
</feature>
<evidence type="ECO:0000256" key="4">
    <source>
        <dbReference type="ARBA" id="ARBA00022692"/>
    </source>
</evidence>
<dbReference type="InterPro" id="IPR051539">
    <property type="entry name" value="T4SS-coupling_protein"/>
</dbReference>
<keyword evidence="3" id="KW-1003">Cell membrane</keyword>
<comment type="caution">
    <text evidence="9">The sequence shown here is derived from an EMBL/GenBank/DDBJ whole genome shotgun (WGS) entry which is preliminary data.</text>
</comment>
<dbReference type="RefSeq" id="WP_309855080.1">
    <property type="nucleotide sequence ID" value="NZ_JAVDQJ010000005.1"/>
</dbReference>
<evidence type="ECO:0000256" key="5">
    <source>
        <dbReference type="ARBA" id="ARBA00022989"/>
    </source>
</evidence>
<organism evidence="9 10">
    <name type="scientific">Deinococcus soli</name>
    <name type="common">ex Cha et al. 2016</name>
    <dbReference type="NCBI Taxonomy" id="1309411"/>
    <lineage>
        <taxon>Bacteria</taxon>
        <taxon>Thermotogati</taxon>
        <taxon>Deinococcota</taxon>
        <taxon>Deinococci</taxon>
        <taxon>Deinococcales</taxon>
        <taxon>Deinococcaceae</taxon>
        <taxon>Deinococcus</taxon>
    </lineage>
</organism>
<comment type="similarity">
    <text evidence="2">Belongs to the VirD4/TraG family.</text>
</comment>
<keyword evidence="4 8" id="KW-0812">Transmembrane</keyword>
<dbReference type="InterPro" id="IPR003688">
    <property type="entry name" value="TraG/VirD4"/>
</dbReference>
<keyword evidence="5 8" id="KW-1133">Transmembrane helix</keyword>
<feature type="compositionally biased region" description="Basic and acidic residues" evidence="7">
    <location>
        <begin position="929"/>
        <end position="938"/>
    </location>
</feature>
<dbReference type="EMBL" id="JAVDQK010000004">
    <property type="protein sequence ID" value="MDR6218519.1"/>
    <property type="molecule type" value="Genomic_DNA"/>
</dbReference>
<sequence>MNKFRLLVLLSLGTAAYGGYVMYQTTINTATAFLTAKPRAGQLTWAQVLKMKKADPSMFTYKCLNTPKCAAVYNNQFKKNNPIWTWVLLGLGFAGALIFKKLGKPKDETEDKKPGGARWADDEDLAEYIEGELDWKSGKRRPDLQRGYLGMMHSGKILRAPERMRNAHSVVIGGPGARKSTGYHKPNLMLDAIEGTCSVVIDLKYPDPESGFFDMVPAFYNMNRNIQVFAPFDTTSMRLNLLQNATDVEGAYTVAMMIIPQRDNEGGAAFYKNIERTILAALLLGVATSETPSMQQAFKIVLRGAAAIKEFISKHPDPVVRETAAAMMELDNKTLTGIAASLTNALQIFNHPALARATTPKEGENLDLEGFFENPGLLYIGVQQSEIRGGKGQTLLQLIKRAVDDAMLKHAKKNGGRMKHHTAFYLDEFANMGPLPNVAENFATMRSYRVSYHVTLQNLSQGEVLYGREGFRSFFNNNLQHIIFFPRATKMDDAVFFSKYLGMATRKEHNVGESYEPGLLGMRGGTRYSESDRESAIELLSPAEMLNFPGNEAIIFTIGSPAARILMPRMDEGKIAAMVFDPKTRKYKAGKKYLANPLHMYYKELLEGVDPKKFMEELLGSDGSRLVPDEEIALSDEEELRAWAEQIAEYGAEVAVFEERNRYTVFTKNLPPDLANPAAMKLWETRNWVNVHEDAIKLTNQGALTLGPLLLEKIKRLRWKGKLMLWISRNADFLENHPLRKHKGEPLPPAEGYYEEEAVLMTISEFRNVFEVEPPEEILKERSGKRFFRVPINDDDFLRAMHARKKAESGAGEGEKAASGPQGGSKPQGGKPQGNKPQGGGKPQAAKAAPPKPAPKAEDDPDMPELPDEDMMPVTEPAAAPSGDAIKMGQSKPSGVKAGGVKIPGMAARPGGGKPREAVPAKKSGMKIPDPKADPSGD</sequence>
<dbReference type="GO" id="GO:0005886">
    <property type="term" value="C:plasma membrane"/>
    <property type="evidence" value="ECO:0007669"/>
    <property type="project" value="UniProtKB-SubCell"/>
</dbReference>
<feature type="region of interest" description="Disordered" evidence="7">
    <location>
        <begin position="804"/>
        <end position="938"/>
    </location>
</feature>
<dbReference type="PANTHER" id="PTHR37937:SF1">
    <property type="entry name" value="CONJUGATIVE TRANSFER: DNA TRANSPORT"/>
    <property type="match status" value="1"/>
</dbReference>
<dbReference type="InterPro" id="IPR027417">
    <property type="entry name" value="P-loop_NTPase"/>
</dbReference>
<evidence type="ECO:0000256" key="2">
    <source>
        <dbReference type="ARBA" id="ARBA00008806"/>
    </source>
</evidence>
<dbReference type="Proteomes" id="UP001185331">
    <property type="component" value="Unassembled WGS sequence"/>
</dbReference>
<evidence type="ECO:0000313" key="9">
    <source>
        <dbReference type="EMBL" id="MDR6218519.1"/>
    </source>
</evidence>
<reference evidence="9" key="1">
    <citation type="submission" date="2023-07" db="EMBL/GenBank/DDBJ databases">
        <title>Sorghum-associated microbial communities from plants grown in Nebraska, USA.</title>
        <authorList>
            <person name="Schachtman D."/>
        </authorList>
    </citation>
    <scope>NUCLEOTIDE SEQUENCE</scope>
    <source>
        <strain evidence="9">BE330</strain>
    </source>
</reference>
<accession>A0AAE3XCP9</accession>
<dbReference type="SUPFAM" id="SSF52540">
    <property type="entry name" value="P-loop containing nucleoside triphosphate hydrolases"/>
    <property type="match status" value="1"/>
</dbReference>
<comment type="subcellular location">
    <subcellularLocation>
        <location evidence="1">Cell membrane</location>
        <topology evidence="1">Multi-pass membrane protein</topology>
    </subcellularLocation>
</comment>
<dbReference type="Pfam" id="PF02534">
    <property type="entry name" value="T4SS-DNA_transf"/>
    <property type="match status" value="1"/>
</dbReference>
<evidence type="ECO:0000256" key="3">
    <source>
        <dbReference type="ARBA" id="ARBA00022475"/>
    </source>
</evidence>
<evidence type="ECO:0000313" key="10">
    <source>
        <dbReference type="Proteomes" id="UP001185331"/>
    </source>
</evidence>